<dbReference type="WBParaSite" id="HNAJ_0000623001-mRNA-1">
    <property type="protein sequence ID" value="HNAJ_0000623001-mRNA-1"/>
    <property type="gene ID" value="HNAJ_0000623001"/>
</dbReference>
<proteinExistence type="predicted"/>
<accession>A0A0R3TGN9</accession>
<dbReference type="Proteomes" id="UP000278807">
    <property type="component" value="Unassembled WGS sequence"/>
</dbReference>
<feature type="compositionally biased region" description="Polar residues" evidence="1">
    <location>
        <begin position="1"/>
        <end position="10"/>
    </location>
</feature>
<evidence type="ECO:0000256" key="1">
    <source>
        <dbReference type="SAM" id="MobiDB-lite"/>
    </source>
</evidence>
<name>A0A0R3TGN9_RODNA</name>
<dbReference type="AlphaFoldDB" id="A0A0R3TGN9"/>
<dbReference type="EMBL" id="UZAE01006398">
    <property type="protein sequence ID" value="VDO02087.1"/>
    <property type="molecule type" value="Genomic_DNA"/>
</dbReference>
<evidence type="ECO:0000313" key="3">
    <source>
        <dbReference type="Proteomes" id="UP000278807"/>
    </source>
</evidence>
<keyword evidence="3" id="KW-1185">Reference proteome</keyword>
<protein>
    <submittedName>
        <fullName evidence="2 4">Uncharacterized protein</fullName>
    </submittedName>
</protein>
<reference evidence="2 3" key="2">
    <citation type="submission" date="2018-11" db="EMBL/GenBank/DDBJ databases">
        <authorList>
            <consortium name="Pathogen Informatics"/>
        </authorList>
    </citation>
    <scope>NUCLEOTIDE SEQUENCE [LARGE SCALE GENOMIC DNA]</scope>
</reference>
<evidence type="ECO:0000313" key="4">
    <source>
        <dbReference type="WBParaSite" id="HNAJ_0000623001-mRNA-1"/>
    </source>
</evidence>
<sequence length="128" mass="13998">MSENTATRLTTWGEENRPPGSTRADVMTTTPPSPTTPTPSTPTPSPKNLLAVGDRLVYALVSLSALFRLIASSPPRPNHATNTALLNRGERKRGKLDSKMSRWTKLTEQITLPPPFLTCSSSSYFPFL</sequence>
<gene>
    <name evidence="2" type="ORF">HNAJ_LOCUS6227</name>
</gene>
<organism evidence="4">
    <name type="scientific">Rodentolepis nana</name>
    <name type="common">Dwarf tapeworm</name>
    <name type="synonym">Hymenolepis nana</name>
    <dbReference type="NCBI Taxonomy" id="102285"/>
    <lineage>
        <taxon>Eukaryota</taxon>
        <taxon>Metazoa</taxon>
        <taxon>Spiralia</taxon>
        <taxon>Lophotrochozoa</taxon>
        <taxon>Platyhelminthes</taxon>
        <taxon>Cestoda</taxon>
        <taxon>Eucestoda</taxon>
        <taxon>Cyclophyllidea</taxon>
        <taxon>Hymenolepididae</taxon>
        <taxon>Rodentolepis</taxon>
    </lineage>
</organism>
<evidence type="ECO:0000313" key="2">
    <source>
        <dbReference type="EMBL" id="VDO02087.1"/>
    </source>
</evidence>
<feature type="region of interest" description="Disordered" evidence="1">
    <location>
        <begin position="72"/>
        <end position="100"/>
    </location>
</feature>
<feature type="compositionally biased region" description="Pro residues" evidence="1">
    <location>
        <begin position="31"/>
        <end position="45"/>
    </location>
</feature>
<feature type="region of interest" description="Disordered" evidence="1">
    <location>
        <begin position="1"/>
        <end position="47"/>
    </location>
</feature>
<reference evidence="4" key="1">
    <citation type="submission" date="2017-02" db="UniProtKB">
        <authorList>
            <consortium name="WormBaseParasite"/>
        </authorList>
    </citation>
    <scope>IDENTIFICATION</scope>
</reference>